<dbReference type="EMBL" id="AP004864">
    <property type="protein sequence ID" value="BAD21879.1"/>
    <property type="molecule type" value="Genomic_DNA"/>
</dbReference>
<evidence type="ECO:0000313" key="2">
    <source>
        <dbReference type="EMBL" id="BAD21879.1"/>
    </source>
</evidence>
<reference evidence="3" key="4">
    <citation type="journal article" date="2008" name="Nucleic Acids Res.">
        <title>The rice annotation project database (RAP-DB): 2008 update.</title>
        <authorList>
            <consortium name="The rice annotation project (RAP)"/>
        </authorList>
    </citation>
    <scope>GENOME REANNOTATION</scope>
    <source>
        <strain evidence="3">cv. Nipponbare</strain>
    </source>
</reference>
<evidence type="ECO:0000313" key="3">
    <source>
        <dbReference type="Proteomes" id="UP000000763"/>
    </source>
</evidence>
<dbReference type="AlphaFoldDB" id="Q6K768"/>
<evidence type="ECO:0000313" key="1">
    <source>
        <dbReference type="EMBL" id="BAD21874.1"/>
    </source>
</evidence>
<dbReference type="Proteomes" id="UP000000763">
    <property type="component" value="Chromosome 2"/>
</dbReference>
<reference evidence="2" key="1">
    <citation type="submission" date="2002-03" db="EMBL/GenBank/DDBJ databases">
        <title>Oryza sativa nipponbare(GA3) genomic DNA, chromosome 2, BAC clone:OSJNBa0048K16.</title>
        <authorList>
            <person name="Sasaki T."/>
            <person name="Matsumoto T."/>
            <person name="Yamamoto K."/>
        </authorList>
    </citation>
    <scope>NUCLEOTIDE SEQUENCE</scope>
</reference>
<reference evidence="1" key="2">
    <citation type="submission" date="2002-03" db="EMBL/GenBank/DDBJ databases">
        <title>Oryza sativa nipponbare(GA3) genomic DNA, chromosome 2, PAC clone:P0483C08.</title>
        <authorList>
            <person name="Sasaki T."/>
            <person name="Matsumoto T."/>
            <person name="Yamamoto K."/>
        </authorList>
    </citation>
    <scope>NUCLEOTIDE SEQUENCE</scope>
</reference>
<reference evidence="3" key="3">
    <citation type="journal article" date="2005" name="Nature">
        <title>The map-based sequence of the rice genome.</title>
        <authorList>
            <consortium name="International rice genome sequencing project (IRGSP)"/>
            <person name="Matsumoto T."/>
            <person name="Wu J."/>
            <person name="Kanamori H."/>
            <person name="Katayose Y."/>
            <person name="Fujisawa M."/>
            <person name="Namiki N."/>
            <person name="Mizuno H."/>
            <person name="Yamamoto K."/>
            <person name="Antonio B.A."/>
            <person name="Baba T."/>
            <person name="Sakata K."/>
            <person name="Nagamura Y."/>
            <person name="Aoki H."/>
            <person name="Arikawa K."/>
            <person name="Arita K."/>
            <person name="Bito T."/>
            <person name="Chiden Y."/>
            <person name="Fujitsuka N."/>
            <person name="Fukunaka R."/>
            <person name="Hamada M."/>
            <person name="Harada C."/>
            <person name="Hayashi A."/>
            <person name="Hijishita S."/>
            <person name="Honda M."/>
            <person name="Hosokawa S."/>
            <person name="Ichikawa Y."/>
            <person name="Idonuma A."/>
            <person name="Iijima M."/>
            <person name="Ikeda M."/>
            <person name="Ikeno M."/>
            <person name="Ito K."/>
            <person name="Ito S."/>
            <person name="Ito T."/>
            <person name="Ito Y."/>
            <person name="Ito Y."/>
            <person name="Iwabuchi A."/>
            <person name="Kamiya K."/>
            <person name="Karasawa W."/>
            <person name="Kurita K."/>
            <person name="Katagiri S."/>
            <person name="Kikuta A."/>
            <person name="Kobayashi H."/>
            <person name="Kobayashi N."/>
            <person name="Machita K."/>
            <person name="Maehara T."/>
            <person name="Masukawa M."/>
            <person name="Mizubayashi T."/>
            <person name="Mukai Y."/>
            <person name="Nagasaki H."/>
            <person name="Nagata Y."/>
            <person name="Naito S."/>
            <person name="Nakashima M."/>
            <person name="Nakama Y."/>
            <person name="Nakamichi Y."/>
            <person name="Nakamura M."/>
            <person name="Meguro A."/>
            <person name="Negishi M."/>
            <person name="Ohta I."/>
            <person name="Ohta T."/>
            <person name="Okamoto M."/>
            <person name="Ono N."/>
            <person name="Saji S."/>
            <person name="Sakaguchi M."/>
            <person name="Sakai K."/>
            <person name="Shibata M."/>
            <person name="Shimokawa T."/>
            <person name="Song J."/>
            <person name="Takazaki Y."/>
            <person name="Terasawa K."/>
            <person name="Tsugane M."/>
            <person name="Tsuji K."/>
            <person name="Ueda S."/>
            <person name="Waki K."/>
            <person name="Yamagata H."/>
            <person name="Yamamoto M."/>
            <person name="Yamamoto S."/>
            <person name="Yamane H."/>
            <person name="Yoshiki S."/>
            <person name="Yoshihara R."/>
            <person name="Yukawa K."/>
            <person name="Zhong H."/>
            <person name="Yano M."/>
            <person name="Yuan Q."/>
            <person name="Ouyang S."/>
            <person name="Liu J."/>
            <person name="Jones K.M."/>
            <person name="Gansberger K."/>
            <person name="Moffat K."/>
            <person name="Hill J."/>
            <person name="Bera J."/>
            <person name="Fadrosh D."/>
            <person name="Jin S."/>
            <person name="Johri S."/>
            <person name="Kim M."/>
            <person name="Overton L."/>
            <person name="Reardon M."/>
            <person name="Tsitrin T."/>
            <person name="Vuong H."/>
            <person name="Weaver B."/>
            <person name="Ciecko A."/>
            <person name="Tallon L."/>
            <person name="Jackson J."/>
            <person name="Pai G."/>
            <person name="Aken S.V."/>
            <person name="Utterback T."/>
            <person name="Reidmuller S."/>
            <person name="Feldblyum T."/>
            <person name="Hsiao J."/>
            <person name="Zismann V."/>
            <person name="Iobst S."/>
            <person name="de Vazeille A.R."/>
            <person name="Buell C.R."/>
            <person name="Ying K."/>
            <person name="Li Y."/>
            <person name="Lu T."/>
            <person name="Huang Y."/>
            <person name="Zhao Q."/>
            <person name="Feng Q."/>
            <person name="Zhang L."/>
            <person name="Zhu J."/>
            <person name="Weng Q."/>
            <person name="Mu J."/>
            <person name="Lu Y."/>
            <person name="Fan D."/>
            <person name="Liu Y."/>
            <person name="Guan J."/>
            <person name="Zhang Y."/>
            <person name="Yu S."/>
            <person name="Liu X."/>
            <person name="Zhang Y."/>
            <person name="Hong G."/>
            <person name="Han B."/>
            <person name="Choisne N."/>
            <person name="Demange N."/>
            <person name="Orjeda G."/>
            <person name="Samain S."/>
            <person name="Cattolico L."/>
            <person name="Pelletier E."/>
            <person name="Couloux A."/>
            <person name="Segurens B."/>
            <person name="Wincker P."/>
            <person name="D'Hont A."/>
            <person name="Scarpelli C."/>
            <person name="Weissenbach J."/>
            <person name="Salanoubat M."/>
            <person name="Quetier F."/>
            <person name="Yu Y."/>
            <person name="Kim H.R."/>
            <person name="Rambo T."/>
            <person name="Currie J."/>
            <person name="Collura K."/>
            <person name="Luo M."/>
            <person name="Yang T."/>
            <person name="Ammiraju J.S.S."/>
            <person name="Engler F."/>
            <person name="Soderlund C."/>
            <person name="Wing R.A."/>
            <person name="Palmer L.E."/>
            <person name="de la Bastide M."/>
            <person name="Spiegel L."/>
            <person name="Nascimento L."/>
            <person name="Zutavern T."/>
            <person name="O'Shaughnessy A."/>
            <person name="Dike S."/>
            <person name="Dedhia N."/>
            <person name="Preston R."/>
            <person name="Balija V."/>
            <person name="McCombie W.R."/>
            <person name="Chow T."/>
            <person name="Chen H."/>
            <person name="Chung M."/>
            <person name="Chen C."/>
            <person name="Shaw J."/>
            <person name="Wu H."/>
            <person name="Hsiao K."/>
            <person name="Chao Y."/>
            <person name="Chu M."/>
            <person name="Cheng C."/>
            <person name="Hour A."/>
            <person name="Lee P."/>
            <person name="Lin S."/>
            <person name="Lin Y."/>
            <person name="Liou J."/>
            <person name="Liu S."/>
            <person name="Hsing Y."/>
            <person name="Raghuvanshi S."/>
            <person name="Mohanty A."/>
            <person name="Bharti A.K."/>
            <person name="Gaur A."/>
            <person name="Gupta V."/>
            <person name="Kumar D."/>
            <person name="Ravi V."/>
            <person name="Vij S."/>
            <person name="Kapur A."/>
            <person name="Khurana P."/>
            <person name="Khurana P."/>
            <person name="Khurana J.P."/>
            <person name="Tyagi A.K."/>
            <person name="Gaikwad K."/>
            <person name="Singh A."/>
            <person name="Dalal V."/>
            <person name="Srivastava S."/>
            <person name="Dixit A."/>
            <person name="Pal A.K."/>
            <person name="Ghazi I.A."/>
            <person name="Yadav M."/>
            <person name="Pandit A."/>
            <person name="Bhargava A."/>
            <person name="Sureshbabu K."/>
            <person name="Batra K."/>
            <person name="Sharma T.R."/>
            <person name="Mohapatra T."/>
            <person name="Singh N.K."/>
            <person name="Messing J."/>
            <person name="Nelson A.B."/>
            <person name="Fuks G."/>
            <person name="Kavchok S."/>
            <person name="Keizer G."/>
            <person name="Linton E."/>
            <person name="Llaca V."/>
            <person name="Song R."/>
            <person name="Tanyolac B."/>
            <person name="Young S."/>
            <person name="Ho-Il K."/>
            <person name="Hahn J.H."/>
            <person name="Sangsakoo G."/>
            <person name="Vanavichit A."/>
            <person name="de Mattos Luiz.A.T."/>
            <person name="Zimmer P.D."/>
            <person name="Malone G."/>
            <person name="Dellagostin O."/>
            <person name="de Oliveira A.C."/>
            <person name="Bevan M."/>
            <person name="Bancroft I."/>
            <person name="Minx P."/>
            <person name="Cordum H."/>
            <person name="Wilson R."/>
            <person name="Cheng Z."/>
            <person name="Jin W."/>
            <person name="Jiang J."/>
            <person name="Leong S.A."/>
            <person name="Iwama H."/>
            <person name="Gojobori T."/>
            <person name="Itoh T."/>
            <person name="Niimura Y."/>
            <person name="Fujii Y."/>
            <person name="Habara T."/>
            <person name="Sakai H."/>
            <person name="Sato Y."/>
            <person name="Wilson G."/>
            <person name="Kumar K."/>
            <person name="McCouch S."/>
            <person name="Juretic N."/>
            <person name="Hoen D."/>
            <person name="Wright S."/>
            <person name="Bruskiewich R."/>
            <person name="Bureau T."/>
            <person name="Miyao A."/>
            <person name="Hirochika H."/>
            <person name="Nishikawa T."/>
            <person name="Kadowaki K."/>
            <person name="Sugiura M."/>
            <person name="Burr B."/>
            <person name="Sasaki T."/>
        </authorList>
    </citation>
    <scope>NUCLEOTIDE SEQUENCE [LARGE SCALE GENOMIC DNA]</scope>
    <source>
        <strain evidence="3">cv. Nipponbare</strain>
    </source>
</reference>
<accession>Q6K768</accession>
<name>Q6K768_ORYSJ</name>
<proteinExistence type="predicted"/>
<dbReference type="EMBL" id="AP004837">
    <property type="protein sequence ID" value="BAD21874.1"/>
    <property type="molecule type" value="Genomic_DNA"/>
</dbReference>
<sequence length="59" mass="6861">MVETMGGEQGLGLPHNLRKMKIEFRILVVSLEPMKDPMKRTRDEHRWCFQNGAAINVHN</sequence>
<protein>
    <submittedName>
        <fullName evidence="2">Uncharacterized protein</fullName>
    </submittedName>
</protein>
<organism evidence="2 3">
    <name type="scientific">Oryza sativa subsp. japonica</name>
    <name type="common">Rice</name>
    <dbReference type="NCBI Taxonomy" id="39947"/>
    <lineage>
        <taxon>Eukaryota</taxon>
        <taxon>Viridiplantae</taxon>
        <taxon>Streptophyta</taxon>
        <taxon>Embryophyta</taxon>
        <taxon>Tracheophyta</taxon>
        <taxon>Spermatophyta</taxon>
        <taxon>Magnoliopsida</taxon>
        <taxon>Liliopsida</taxon>
        <taxon>Poales</taxon>
        <taxon>Poaceae</taxon>
        <taxon>BOP clade</taxon>
        <taxon>Oryzoideae</taxon>
        <taxon>Oryzeae</taxon>
        <taxon>Oryzinae</taxon>
        <taxon>Oryza</taxon>
        <taxon>Oryza sativa</taxon>
    </lineage>
</organism>
<gene>
    <name evidence="2" type="ORF">OSJNBa0048K16.7</name>
    <name evidence="1" type="ORF">P0483C08.47</name>
</gene>